<feature type="transmembrane region" description="Helical" evidence="6">
    <location>
        <begin position="394"/>
        <end position="416"/>
    </location>
</feature>
<evidence type="ECO:0000256" key="3">
    <source>
        <dbReference type="ARBA" id="ARBA00022692"/>
    </source>
</evidence>
<dbReference type="EMBL" id="CP115397">
    <property type="protein sequence ID" value="WBO86682.1"/>
    <property type="molecule type" value="Genomic_DNA"/>
</dbReference>
<dbReference type="Proteomes" id="UP001211872">
    <property type="component" value="Plasmid unnamed2"/>
</dbReference>
<geneLocation type="plasmid" evidence="7 8">
    <name>unnamed2</name>
</geneLocation>
<feature type="transmembrane region" description="Helical" evidence="6">
    <location>
        <begin position="370"/>
        <end position="388"/>
    </location>
</feature>
<feature type="transmembrane region" description="Helical" evidence="6">
    <location>
        <begin position="47"/>
        <end position="76"/>
    </location>
</feature>
<dbReference type="PANTHER" id="PTHR30250">
    <property type="entry name" value="PST FAMILY PREDICTED COLANIC ACID TRANSPORTER"/>
    <property type="match status" value="1"/>
</dbReference>
<evidence type="ECO:0000256" key="6">
    <source>
        <dbReference type="SAM" id="Phobius"/>
    </source>
</evidence>
<reference evidence="7 8" key="1">
    <citation type="journal article" date="2011" name="Int. J. Syst. Evol. Microbiol.">
        <title>Hymenobacter yonginensis sp. nov., isolated from a mesotrophic artificial lake.</title>
        <authorList>
            <person name="Joung Y."/>
            <person name="Cho S.H."/>
            <person name="Kim H."/>
            <person name="Kim S.B."/>
            <person name="Joh K."/>
        </authorList>
    </citation>
    <scope>NUCLEOTIDE SEQUENCE [LARGE SCALE GENOMIC DNA]</scope>
    <source>
        <strain evidence="7 8">KCTC 22745</strain>
    </source>
</reference>
<feature type="transmembrane region" description="Helical" evidence="6">
    <location>
        <begin position="123"/>
        <end position="142"/>
    </location>
</feature>
<dbReference type="InterPro" id="IPR050833">
    <property type="entry name" value="Poly_Biosynth_Transport"/>
</dbReference>
<name>A0ABY7PUR2_9BACT</name>
<keyword evidence="7" id="KW-0614">Plasmid</keyword>
<feature type="transmembrane region" description="Helical" evidence="6">
    <location>
        <begin position="186"/>
        <end position="205"/>
    </location>
</feature>
<evidence type="ECO:0000313" key="8">
    <source>
        <dbReference type="Proteomes" id="UP001211872"/>
    </source>
</evidence>
<evidence type="ECO:0000256" key="1">
    <source>
        <dbReference type="ARBA" id="ARBA00004651"/>
    </source>
</evidence>
<evidence type="ECO:0000313" key="7">
    <source>
        <dbReference type="EMBL" id="WBO86682.1"/>
    </source>
</evidence>
<keyword evidence="3 6" id="KW-0812">Transmembrane</keyword>
<organism evidence="7 8">
    <name type="scientific">Hymenobacter yonginensis</name>
    <dbReference type="NCBI Taxonomy" id="748197"/>
    <lineage>
        <taxon>Bacteria</taxon>
        <taxon>Pseudomonadati</taxon>
        <taxon>Bacteroidota</taxon>
        <taxon>Cytophagia</taxon>
        <taxon>Cytophagales</taxon>
        <taxon>Hymenobacteraceae</taxon>
        <taxon>Hymenobacter</taxon>
    </lineage>
</organism>
<keyword evidence="8" id="KW-1185">Reference proteome</keyword>
<protein>
    <submittedName>
        <fullName evidence="7">Oligosaccharide flippase family protein</fullName>
    </submittedName>
</protein>
<dbReference type="Pfam" id="PF13440">
    <property type="entry name" value="Polysacc_synt_3"/>
    <property type="match status" value="1"/>
</dbReference>
<dbReference type="PANTHER" id="PTHR30250:SF31">
    <property type="entry name" value="INNER MEMBRANE PROTEIN YGHQ"/>
    <property type="match status" value="1"/>
</dbReference>
<feature type="transmembrane region" description="Helical" evidence="6">
    <location>
        <begin position="306"/>
        <end position="327"/>
    </location>
</feature>
<feature type="transmembrane region" description="Helical" evidence="6">
    <location>
        <begin position="241"/>
        <end position="259"/>
    </location>
</feature>
<feature type="transmembrane region" description="Helical" evidence="6">
    <location>
        <begin position="88"/>
        <end position="111"/>
    </location>
</feature>
<accession>A0ABY7PUR2</accession>
<sequence>MLQLFARFTPCLRSNQFLSLAGNVAASGLTVVSVSVLFRLLPVAEVGAWVFFLSMLGLGEAFRAGFLTTAFIRAYAGTGAARAKEVIGSAWVLAALITAGLGGLCLLAALAMPAAANPSVALFVQWFPLSFALTLPGFVASCAQQARQRFGRLLALRLLTQLTFLAGVGTLGLLHEASLARVVYSHLGATALSSVAALALGWTGLSSLRHRSAATVRELAHFGKYSVGSYIGSYLLRSSDTLLITVLLGPAALAVYNLAQRFLEIIEIPLRSVTATAIPALSAAFNRHDRAGLAALLERQAGLLTWALLPVIVGTVLLAEVPIALIGGRQYLGTEAANVLRLSISMAVLFPLDRFTGVALDVLGRPHLNLLKVLLMLAVNVAGDLIGIHFTHSIYGVALASLPTILVGFGFGFQLLQRELPVRASGMLRAGWVAGRRLLGSWRGRLVVQPSATLPVS</sequence>
<gene>
    <name evidence="7" type="ORF">O9Z63_20590</name>
</gene>
<keyword evidence="4 6" id="KW-1133">Transmembrane helix</keyword>
<comment type="subcellular location">
    <subcellularLocation>
        <location evidence="1">Cell membrane</location>
        <topology evidence="1">Multi-pass membrane protein</topology>
    </subcellularLocation>
</comment>
<evidence type="ECO:0000256" key="5">
    <source>
        <dbReference type="ARBA" id="ARBA00023136"/>
    </source>
</evidence>
<dbReference type="RefSeq" id="WP_270129328.1">
    <property type="nucleotide sequence ID" value="NZ_CP115397.1"/>
</dbReference>
<feature type="transmembrane region" description="Helical" evidence="6">
    <location>
        <begin position="20"/>
        <end position="41"/>
    </location>
</feature>
<evidence type="ECO:0000256" key="4">
    <source>
        <dbReference type="ARBA" id="ARBA00022989"/>
    </source>
</evidence>
<feature type="transmembrane region" description="Helical" evidence="6">
    <location>
        <begin position="154"/>
        <end position="174"/>
    </location>
</feature>
<keyword evidence="5 6" id="KW-0472">Membrane</keyword>
<proteinExistence type="predicted"/>
<evidence type="ECO:0000256" key="2">
    <source>
        <dbReference type="ARBA" id="ARBA00022475"/>
    </source>
</evidence>
<keyword evidence="2" id="KW-1003">Cell membrane</keyword>